<name>A0AAN7HAU8_9PEZI</name>
<dbReference type="AlphaFoldDB" id="A0AAN7HAU8"/>
<protein>
    <submittedName>
        <fullName evidence="1">Uncharacterized protein</fullName>
    </submittedName>
</protein>
<dbReference type="Proteomes" id="UP001303760">
    <property type="component" value="Unassembled WGS sequence"/>
</dbReference>
<proteinExistence type="predicted"/>
<gene>
    <name evidence="1" type="ORF">C8A03DRAFT_35393</name>
</gene>
<evidence type="ECO:0000313" key="1">
    <source>
        <dbReference type="EMBL" id="KAK4236703.1"/>
    </source>
</evidence>
<evidence type="ECO:0000313" key="2">
    <source>
        <dbReference type="Proteomes" id="UP001303760"/>
    </source>
</evidence>
<accession>A0AAN7HAU8</accession>
<keyword evidence="2" id="KW-1185">Reference proteome</keyword>
<sequence length="128" mass="14313">MDSDGLPGPAVSLAIESKDQFLTLRLLLFEVTDGTRTLTDEIAQRFTWPFTPDLPWDASVHRAGQNAHYELRLVHRTIARRYDRAAEKEATDAIDSLCRQFCDADGLLSPRCISPNPNLVFTVGVDPN</sequence>
<dbReference type="EMBL" id="MU860177">
    <property type="protein sequence ID" value="KAK4236703.1"/>
    <property type="molecule type" value="Genomic_DNA"/>
</dbReference>
<comment type="caution">
    <text evidence="1">The sequence shown here is derived from an EMBL/GenBank/DDBJ whole genome shotgun (WGS) entry which is preliminary data.</text>
</comment>
<organism evidence="1 2">
    <name type="scientific">Achaetomium macrosporum</name>
    <dbReference type="NCBI Taxonomy" id="79813"/>
    <lineage>
        <taxon>Eukaryota</taxon>
        <taxon>Fungi</taxon>
        <taxon>Dikarya</taxon>
        <taxon>Ascomycota</taxon>
        <taxon>Pezizomycotina</taxon>
        <taxon>Sordariomycetes</taxon>
        <taxon>Sordariomycetidae</taxon>
        <taxon>Sordariales</taxon>
        <taxon>Chaetomiaceae</taxon>
        <taxon>Achaetomium</taxon>
    </lineage>
</organism>
<reference evidence="1" key="2">
    <citation type="submission" date="2023-05" db="EMBL/GenBank/DDBJ databases">
        <authorList>
            <consortium name="Lawrence Berkeley National Laboratory"/>
            <person name="Steindorff A."/>
            <person name="Hensen N."/>
            <person name="Bonometti L."/>
            <person name="Westerberg I."/>
            <person name="Brannstrom I.O."/>
            <person name="Guillou S."/>
            <person name="Cros-Aarteil S."/>
            <person name="Calhoun S."/>
            <person name="Haridas S."/>
            <person name="Kuo A."/>
            <person name="Mondo S."/>
            <person name="Pangilinan J."/>
            <person name="Riley R."/>
            <person name="Labutti K."/>
            <person name="Andreopoulos B."/>
            <person name="Lipzen A."/>
            <person name="Chen C."/>
            <person name="Yanf M."/>
            <person name="Daum C."/>
            <person name="Ng V."/>
            <person name="Clum A."/>
            <person name="Ohm R."/>
            <person name="Martin F."/>
            <person name="Silar P."/>
            <person name="Natvig D."/>
            <person name="Lalanne C."/>
            <person name="Gautier V."/>
            <person name="Ament-Velasquez S.L."/>
            <person name="Kruys A."/>
            <person name="Hutchinson M.I."/>
            <person name="Powell A.J."/>
            <person name="Barry K."/>
            <person name="Miller A.N."/>
            <person name="Grigoriev I.V."/>
            <person name="Debuchy R."/>
            <person name="Gladieux P."/>
            <person name="Thoren M.H."/>
            <person name="Johannesson H."/>
        </authorList>
    </citation>
    <scope>NUCLEOTIDE SEQUENCE</scope>
    <source>
        <strain evidence="1">CBS 532.94</strain>
    </source>
</reference>
<reference evidence="1" key="1">
    <citation type="journal article" date="2023" name="Mol. Phylogenet. Evol.">
        <title>Genome-scale phylogeny and comparative genomics of the fungal order Sordariales.</title>
        <authorList>
            <person name="Hensen N."/>
            <person name="Bonometti L."/>
            <person name="Westerberg I."/>
            <person name="Brannstrom I.O."/>
            <person name="Guillou S."/>
            <person name="Cros-Aarteil S."/>
            <person name="Calhoun S."/>
            <person name="Haridas S."/>
            <person name="Kuo A."/>
            <person name="Mondo S."/>
            <person name="Pangilinan J."/>
            <person name="Riley R."/>
            <person name="LaButti K."/>
            <person name="Andreopoulos B."/>
            <person name="Lipzen A."/>
            <person name="Chen C."/>
            <person name="Yan M."/>
            <person name="Daum C."/>
            <person name="Ng V."/>
            <person name="Clum A."/>
            <person name="Steindorff A."/>
            <person name="Ohm R.A."/>
            <person name="Martin F."/>
            <person name="Silar P."/>
            <person name="Natvig D.O."/>
            <person name="Lalanne C."/>
            <person name="Gautier V."/>
            <person name="Ament-Velasquez S.L."/>
            <person name="Kruys A."/>
            <person name="Hutchinson M.I."/>
            <person name="Powell A.J."/>
            <person name="Barry K."/>
            <person name="Miller A.N."/>
            <person name="Grigoriev I.V."/>
            <person name="Debuchy R."/>
            <person name="Gladieux P."/>
            <person name="Hiltunen Thoren M."/>
            <person name="Johannesson H."/>
        </authorList>
    </citation>
    <scope>NUCLEOTIDE SEQUENCE</scope>
    <source>
        <strain evidence="1">CBS 532.94</strain>
    </source>
</reference>